<dbReference type="InterPro" id="IPR031811">
    <property type="entry name" value="ALGX/ALGJ_SGNH-like"/>
</dbReference>
<evidence type="ECO:0000256" key="2">
    <source>
        <dbReference type="ARBA" id="ARBA00005182"/>
    </source>
</evidence>
<dbReference type="Pfam" id="PF16822">
    <property type="entry name" value="ALGX"/>
    <property type="match status" value="1"/>
</dbReference>
<name>A0A212KDM8_9FIRM</name>
<feature type="domain" description="AlgX/AlgJ SGNH hydrolase-like" evidence="7">
    <location>
        <begin position="116"/>
        <end position="230"/>
    </location>
</feature>
<keyword evidence="4" id="KW-0732">Signal</keyword>
<comment type="subcellular location">
    <subcellularLocation>
        <location evidence="1">Periplasm</location>
    </subcellularLocation>
</comment>
<dbReference type="GO" id="GO:0042597">
    <property type="term" value="C:periplasmic space"/>
    <property type="evidence" value="ECO:0007669"/>
    <property type="project" value="UniProtKB-SubCell"/>
</dbReference>
<protein>
    <recommendedName>
        <fullName evidence="7">AlgX/AlgJ SGNH hydrolase-like domain-containing protein</fullName>
    </recommendedName>
</protein>
<evidence type="ECO:0000256" key="6">
    <source>
        <dbReference type="ARBA" id="ARBA00022841"/>
    </source>
</evidence>
<keyword evidence="6" id="KW-0016">Alginate biosynthesis</keyword>
<dbReference type="EMBL" id="FLUN01000001">
    <property type="protein sequence ID" value="SBW09844.1"/>
    <property type="molecule type" value="Genomic_DNA"/>
</dbReference>
<evidence type="ECO:0000313" key="8">
    <source>
        <dbReference type="EMBL" id="SBW09844.1"/>
    </source>
</evidence>
<evidence type="ECO:0000259" key="7">
    <source>
        <dbReference type="Pfam" id="PF16822"/>
    </source>
</evidence>
<accession>A0A212KDM8</accession>
<keyword evidence="3" id="KW-0808">Transferase</keyword>
<dbReference type="UniPathway" id="UPA00286"/>
<dbReference type="AlphaFoldDB" id="A0A212KDM8"/>
<dbReference type="GO" id="GO:0042121">
    <property type="term" value="P:alginic acid biosynthetic process"/>
    <property type="evidence" value="ECO:0007669"/>
    <property type="project" value="UniProtKB-UniPathway"/>
</dbReference>
<evidence type="ECO:0000256" key="4">
    <source>
        <dbReference type="ARBA" id="ARBA00022729"/>
    </source>
</evidence>
<gene>
    <name evidence="8" type="ORF">KL86CLO1_12750</name>
</gene>
<proteinExistence type="predicted"/>
<dbReference type="GO" id="GO:0016740">
    <property type="term" value="F:transferase activity"/>
    <property type="evidence" value="ECO:0007669"/>
    <property type="project" value="UniProtKB-KW"/>
</dbReference>
<organism evidence="8">
    <name type="scientific">uncultured Eubacteriales bacterium</name>
    <dbReference type="NCBI Taxonomy" id="172733"/>
    <lineage>
        <taxon>Bacteria</taxon>
        <taxon>Bacillati</taxon>
        <taxon>Bacillota</taxon>
        <taxon>Clostridia</taxon>
        <taxon>Eubacteriales</taxon>
        <taxon>environmental samples</taxon>
    </lineage>
</organism>
<evidence type="ECO:0000256" key="1">
    <source>
        <dbReference type="ARBA" id="ARBA00004418"/>
    </source>
</evidence>
<keyword evidence="5" id="KW-0574">Periplasm</keyword>
<reference evidence="8" key="1">
    <citation type="submission" date="2016-04" db="EMBL/GenBank/DDBJ databases">
        <authorList>
            <person name="Evans L.H."/>
            <person name="Alamgir A."/>
            <person name="Owens N."/>
            <person name="Weber N.D."/>
            <person name="Virtaneva K."/>
            <person name="Barbian K."/>
            <person name="Babar A."/>
            <person name="Rosenke K."/>
        </authorList>
    </citation>
    <scope>NUCLEOTIDE SEQUENCE</scope>
    <source>
        <strain evidence="8">86</strain>
    </source>
</reference>
<evidence type="ECO:0000256" key="3">
    <source>
        <dbReference type="ARBA" id="ARBA00022679"/>
    </source>
</evidence>
<evidence type="ECO:0000256" key="5">
    <source>
        <dbReference type="ARBA" id="ARBA00022764"/>
    </source>
</evidence>
<sequence length="405" mass="45186">MKRKESITAVLFLCALAAGFVMLASSFFGGEGHLESAVRAVIKNPGSLKSFLVSAEGAANQDLDRTHLFIQLYGGAQRITGRRMVVDMADPDYTVARLNDGSLAFQNLTTAPSDQTAHARAIADLRDYAEEELGAPLLYIQAPQKIETDQLPDGMENYGNQDADQLLDALSDLDVDTLDLRPALQDAARDPETPALYFNTDHHWTPEGAFLGYQALSAELKEKYGYAADPQFLETASYEVTTYDDWFLGSQGKRVGTLYGGVDSINLWKPRFATDFTYSSPAFFDDRTGPFETSLLFPERLEPKDYFGGNPYTLYSGGDYPLARMYNNLNPDGPRILLIRDSFSCALAPFLALQCGELMTMDMRYFTDDLASYLDWLNPDLVLVMYSASATRLDEMYPFTDYFKQ</sequence>
<comment type="pathway">
    <text evidence="2">Glycan biosynthesis; alginate biosynthesis.</text>
</comment>